<evidence type="ECO:0000313" key="3">
    <source>
        <dbReference type="Proteomes" id="UP000231279"/>
    </source>
</evidence>
<gene>
    <name evidence="2" type="ORF">CDL12_01921</name>
</gene>
<dbReference type="PANTHER" id="PTHR35630:SF1">
    <property type="entry name" value="LEGUMINOSIN GROUP486 SECRETED PEPTIDE"/>
    <property type="match status" value="1"/>
</dbReference>
<dbReference type="OrthoDB" id="826549at2759"/>
<sequence length="124" mass="13795">MASKLLFFPLLLALTLKFSNISAAPQVIDITNEAAGEISITIKDGGNLKGSARISPRQNYKINVDNVNDVYSANATFTFRLALFPAYAPGRDKGQAVVYWKADNWGFSISYDNKNFKPVTPWRF</sequence>
<keyword evidence="3" id="KW-1185">Reference proteome</keyword>
<comment type="caution">
    <text evidence="2">The sequence shown here is derived from an EMBL/GenBank/DDBJ whole genome shotgun (WGS) entry which is preliminary data.</text>
</comment>
<evidence type="ECO:0000256" key="1">
    <source>
        <dbReference type="SAM" id="SignalP"/>
    </source>
</evidence>
<keyword evidence="1" id="KW-0732">Signal</keyword>
<feature type="chain" id="PRO_5013822767" evidence="1">
    <location>
        <begin position="24"/>
        <end position="124"/>
    </location>
</feature>
<organism evidence="2 3">
    <name type="scientific">Handroanthus impetiginosus</name>
    <dbReference type="NCBI Taxonomy" id="429701"/>
    <lineage>
        <taxon>Eukaryota</taxon>
        <taxon>Viridiplantae</taxon>
        <taxon>Streptophyta</taxon>
        <taxon>Embryophyta</taxon>
        <taxon>Tracheophyta</taxon>
        <taxon>Spermatophyta</taxon>
        <taxon>Magnoliopsida</taxon>
        <taxon>eudicotyledons</taxon>
        <taxon>Gunneridae</taxon>
        <taxon>Pentapetalae</taxon>
        <taxon>asterids</taxon>
        <taxon>lamiids</taxon>
        <taxon>Lamiales</taxon>
        <taxon>Bignoniaceae</taxon>
        <taxon>Crescentiina</taxon>
        <taxon>Tabebuia alliance</taxon>
        <taxon>Handroanthus</taxon>
    </lineage>
</organism>
<dbReference type="PANTHER" id="PTHR35630">
    <property type="entry name" value="LEGUMINOSIN GROUP486 SECRETED PEPTIDE"/>
    <property type="match status" value="1"/>
</dbReference>
<evidence type="ECO:0000313" key="2">
    <source>
        <dbReference type="EMBL" id="PIN25338.1"/>
    </source>
</evidence>
<proteinExistence type="predicted"/>
<name>A0A2G9I6H4_9LAMI</name>
<accession>A0A2G9I6H4</accession>
<dbReference type="AlphaFoldDB" id="A0A2G9I6H4"/>
<reference evidence="3" key="1">
    <citation type="journal article" date="2018" name="Gigascience">
        <title>Genome assembly of the Pink Ipe (Handroanthus impetiginosus, Bignoniaceae), a highly valued, ecologically keystone Neotropical timber forest tree.</title>
        <authorList>
            <person name="Silva-Junior O.B."/>
            <person name="Grattapaglia D."/>
            <person name="Novaes E."/>
            <person name="Collevatti R.G."/>
        </authorList>
    </citation>
    <scope>NUCLEOTIDE SEQUENCE [LARGE SCALE GENOMIC DNA]</scope>
    <source>
        <strain evidence="3">cv. UFG-1</strain>
    </source>
</reference>
<dbReference type="EMBL" id="NKXS01000262">
    <property type="protein sequence ID" value="PIN25338.1"/>
    <property type="molecule type" value="Genomic_DNA"/>
</dbReference>
<feature type="signal peptide" evidence="1">
    <location>
        <begin position="1"/>
        <end position="23"/>
    </location>
</feature>
<dbReference type="Proteomes" id="UP000231279">
    <property type="component" value="Unassembled WGS sequence"/>
</dbReference>
<protein>
    <submittedName>
        <fullName evidence="2">Uncharacterized protein</fullName>
    </submittedName>
</protein>